<dbReference type="AlphaFoldDB" id="A0AA38BWY9"/>
<organism evidence="1 2">
    <name type="scientific">Taxus chinensis</name>
    <name type="common">Chinese yew</name>
    <name type="synonym">Taxus wallichiana var. chinensis</name>
    <dbReference type="NCBI Taxonomy" id="29808"/>
    <lineage>
        <taxon>Eukaryota</taxon>
        <taxon>Viridiplantae</taxon>
        <taxon>Streptophyta</taxon>
        <taxon>Embryophyta</taxon>
        <taxon>Tracheophyta</taxon>
        <taxon>Spermatophyta</taxon>
        <taxon>Pinopsida</taxon>
        <taxon>Pinidae</taxon>
        <taxon>Conifers II</taxon>
        <taxon>Cupressales</taxon>
        <taxon>Taxaceae</taxon>
        <taxon>Taxus</taxon>
    </lineage>
</organism>
<protein>
    <submittedName>
        <fullName evidence="1">Uncharacterized protein</fullName>
    </submittedName>
</protein>
<name>A0AA38BWY9_TAXCH</name>
<accession>A0AA38BWY9</accession>
<evidence type="ECO:0000313" key="1">
    <source>
        <dbReference type="EMBL" id="KAH9288916.1"/>
    </source>
</evidence>
<sequence>VTDIMGVCVAIGICEIMGMDGVMLWVVDEGTTDTIGTTDVANTTIIVGVGPNCEITGGKE</sequence>
<comment type="caution">
    <text evidence="1">The sequence shown here is derived from an EMBL/GenBank/DDBJ whole genome shotgun (WGS) entry which is preliminary data.</text>
</comment>
<keyword evidence="2" id="KW-1185">Reference proteome</keyword>
<feature type="non-terminal residue" evidence="1">
    <location>
        <position position="60"/>
    </location>
</feature>
<dbReference type="Proteomes" id="UP000824469">
    <property type="component" value="Unassembled WGS sequence"/>
</dbReference>
<proteinExistence type="predicted"/>
<dbReference type="EMBL" id="JAHRHJ020003813">
    <property type="protein sequence ID" value="KAH9288916.1"/>
    <property type="molecule type" value="Genomic_DNA"/>
</dbReference>
<gene>
    <name evidence="1" type="ORF">KI387_033033</name>
</gene>
<reference evidence="1 2" key="1">
    <citation type="journal article" date="2021" name="Nat. Plants">
        <title>The Taxus genome provides insights into paclitaxel biosynthesis.</title>
        <authorList>
            <person name="Xiong X."/>
            <person name="Gou J."/>
            <person name="Liao Q."/>
            <person name="Li Y."/>
            <person name="Zhou Q."/>
            <person name="Bi G."/>
            <person name="Li C."/>
            <person name="Du R."/>
            <person name="Wang X."/>
            <person name="Sun T."/>
            <person name="Guo L."/>
            <person name="Liang H."/>
            <person name="Lu P."/>
            <person name="Wu Y."/>
            <person name="Zhang Z."/>
            <person name="Ro D.K."/>
            <person name="Shang Y."/>
            <person name="Huang S."/>
            <person name="Yan J."/>
        </authorList>
    </citation>
    <scope>NUCLEOTIDE SEQUENCE [LARGE SCALE GENOMIC DNA]</scope>
    <source>
        <strain evidence="1">Ta-2019</strain>
    </source>
</reference>
<feature type="non-terminal residue" evidence="1">
    <location>
        <position position="1"/>
    </location>
</feature>
<evidence type="ECO:0000313" key="2">
    <source>
        <dbReference type="Proteomes" id="UP000824469"/>
    </source>
</evidence>